<organism evidence="2 3">
    <name type="scientific">Melghirimyces profundicolus</name>
    <dbReference type="NCBI Taxonomy" id="1242148"/>
    <lineage>
        <taxon>Bacteria</taxon>
        <taxon>Bacillati</taxon>
        <taxon>Bacillota</taxon>
        <taxon>Bacilli</taxon>
        <taxon>Bacillales</taxon>
        <taxon>Thermoactinomycetaceae</taxon>
        <taxon>Melghirimyces</taxon>
    </lineage>
</organism>
<dbReference type="Proteomes" id="UP000244240">
    <property type="component" value="Unassembled WGS sequence"/>
</dbReference>
<protein>
    <submittedName>
        <fullName evidence="2">Uncharacterized protein</fullName>
    </submittedName>
</protein>
<dbReference type="AlphaFoldDB" id="A0A2T6C8C2"/>
<accession>A0A2T6C8C2</accession>
<evidence type="ECO:0000313" key="3">
    <source>
        <dbReference type="Proteomes" id="UP000244240"/>
    </source>
</evidence>
<evidence type="ECO:0000313" key="2">
    <source>
        <dbReference type="EMBL" id="PTX64526.1"/>
    </source>
</evidence>
<evidence type="ECO:0000256" key="1">
    <source>
        <dbReference type="SAM" id="MobiDB-lite"/>
    </source>
</evidence>
<proteinExistence type="predicted"/>
<keyword evidence="3" id="KW-1185">Reference proteome</keyword>
<feature type="region of interest" description="Disordered" evidence="1">
    <location>
        <begin position="1"/>
        <end position="20"/>
    </location>
</feature>
<name>A0A2T6C8C2_9BACL</name>
<sequence>MGEGRSKRIGPFHEPFPAGTGRESMNAFRFTIRQCFGSRSVPAMMMGAVESIR</sequence>
<reference evidence="2 3" key="1">
    <citation type="submission" date="2018-04" db="EMBL/GenBank/DDBJ databases">
        <title>Genomic Encyclopedia of Archaeal and Bacterial Type Strains, Phase II (KMG-II): from individual species to whole genera.</title>
        <authorList>
            <person name="Goeker M."/>
        </authorList>
    </citation>
    <scope>NUCLEOTIDE SEQUENCE [LARGE SCALE GENOMIC DNA]</scope>
    <source>
        <strain evidence="2 3">DSM 45787</strain>
    </source>
</reference>
<dbReference type="EMBL" id="QBKR01000002">
    <property type="protein sequence ID" value="PTX64526.1"/>
    <property type="molecule type" value="Genomic_DNA"/>
</dbReference>
<gene>
    <name evidence="2" type="ORF">C8P63_10219</name>
</gene>
<comment type="caution">
    <text evidence="2">The sequence shown here is derived from an EMBL/GenBank/DDBJ whole genome shotgun (WGS) entry which is preliminary data.</text>
</comment>